<name>A0A084GGF4_PSEDA</name>
<dbReference type="PANTHER" id="PTHR43248">
    <property type="entry name" value="2-SUCCINYL-6-HYDROXY-2,4-CYCLOHEXADIENE-1-CARBOXYLATE SYNTHASE"/>
    <property type="match status" value="1"/>
</dbReference>
<evidence type="ECO:0000256" key="4">
    <source>
        <dbReference type="SAM" id="SignalP"/>
    </source>
</evidence>
<dbReference type="SUPFAM" id="SSF53474">
    <property type="entry name" value="alpha/beta-Hydrolases"/>
    <property type="match status" value="1"/>
</dbReference>
<dbReference type="GeneID" id="27718891"/>
<dbReference type="InterPro" id="IPR051601">
    <property type="entry name" value="Serine_prot/Carboxylest_S33"/>
</dbReference>
<dbReference type="InterPro" id="IPR013595">
    <property type="entry name" value="Pept_S33_TAP-like_C"/>
</dbReference>
<evidence type="ECO:0000259" key="5">
    <source>
        <dbReference type="Pfam" id="PF08386"/>
    </source>
</evidence>
<dbReference type="EMBL" id="JOWA01000033">
    <property type="protein sequence ID" value="KEZ46416.1"/>
    <property type="molecule type" value="Genomic_DNA"/>
</dbReference>
<dbReference type="Proteomes" id="UP000028545">
    <property type="component" value="Unassembled WGS sequence"/>
</dbReference>
<reference evidence="6 7" key="1">
    <citation type="journal article" date="2014" name="Genome Announc.">
        <title>Draft genome sequence of the pathogenic fungus Scedosporium apiospermum.</title>
        <authorList>
            <person name="Vandeputte P."/>
            <person name="Ghamrawi S."/>
            <person name="Rechenmann M."/>
            <person name="Iltis A."/>
            <person name="Giraud S."/>
            <person name="Fleury M."/>
            <person name="Thornton C."/>
            <person name="Delhaes L."/>
            <person name="Meyer W."/>
            <person name="Papon N."/>
            <person name="Bouchara J.P."/>
        </authorList>
    </citation>
    <scope>NUCLEOTIDE SEQUENCE [LARGE SCALE GENOMIC DNA]</scope>
    <source>
        <strain evidence="6 7">IHEM 14462</strain>
    </source>
</reference>
<gene>
    <name evidence="6" type="ORF">SAPIO_CDS0739</name>
</gene>
<comment type="caution">
    <text evidence="6">The sequence shown here is derived from an EMBL/GenBank/DDBJ whole genome shotgun (WGS) entry which is preliminary data.</text>
</comment>
<dbReference type="GO" id="GO:0016787">
    <property type="term" value="F:hydrolase activity"/>
    <property type="evidence" value="ECO:0007669"/>
    <property type="project" value="UniProtKB-KW"/>
</dbReference>
<feature type="domain" description="Peptidase S33 tripeptidyl aminopeptidase-like C-terminal" evidence="5">
    <location>
        <begin position="469"/>
        <end position="576"/>
    </location>
</feature>
<evidence type="ECO:0000256" key="3">
    <source>
        <dbReference type="SAM" id="MobiDB-lite"/>
    </source>
</evidence>
<dbReference type="OrthoDB" id="425534at2759"/>
<evidence type="ECO:0000256" key="1">
    <source>
        <dbReference type="ARBA" id="ARBA00010088"/>
    </source>
</evidence>
<keyword evidence="7" id="KW-1185">Reference proteome</keyword>
<organism evidence="6 7">
    <name type="scientific">Pseudallescheria apiosperma</name>
    <name type="common">Scedosporium apiospermum</name>
    <dbReference type="NCBI Taxonomy" id="563466"/>
    <lineage>
        <taxon>Eukaryota</taxon>
        <taxon>Fungi</taxon>
        <taxon>Dikarya</taxon>
        <taxon>Ascomycota</taxon>
        <taxon>Pezizomycotina</taxon>
        <taxon>Sordariomycetes</taxon>
        <taxon>Hypocreomycetidae</taxon>
        <taxon>Microascales</taxon>
        <taxon>Microascaceae</taxon>
        <taxon>Scedosporium</taxon>
    </lineage>
</organism>
<accession>A0A084GGF4</accession>
<protein>
    <recommendedName>
        <fullName evidence="5">Peptidase S33 tripeptidyl aminopeptidase-like C-terminal domain-containing protein</fullName>
    </recommendedName>
</protein>
<dbReference type="OMA" id="EYIRWEI"/>
<dbReference type="Pfam" id="PF08386">
    <property type="entry name" value="Abhydrolase_4"/>
    <property type="match status" value="1"/>
</dbReference>
<keyword evidence="2" id="KW-0378">Hydrolase</keyword>
<dbReference type="RefSeq" id="XP_016646215.1">
    <property type="nucleotide sequence ID" value="XM_016783449.1"/>
</dbReference>
<keyword evidence="4" id="KW-0732">Signal</keyword>
<dbReference type="HOGENOM" id="CLU_013364_5_2_1"/>
<dbReference type="InterPro" id="IPR029058">
    <property type="entry name" value="AB_hydrolase_fold"/>
</dbReference>
<evidence type="ECO:0000313" key="6">
    <source>
        <dbReference type="EMBL" id="KEZ46416.1"/>
    </source>
</evidence>
<dbReference type="PANTHER" id="PTHR43248:SF25">
    <property type="entry name" value="AB HYDROLASE-1 DOMAIN-CONTAINING PROTEIN-RELATED"/>
    <property type="match status" value="1"/>
</dbReference>
<evidence type="ECO:0000256" key="2">
    <source>
        <dbReference type="ARBA" id="ARBA00022801"/>
    </source>
</evidence>
<feature type="region of interest" description="Disordered" evidence="3">
    <location>
        <begin position="226"/>
        <end position="249"/>
    </location>
</feature>
<dbReference type="KEGG" id="sapo:SAPIO_CDS0739"/>
<dbReference type="Gene3D" id="3.40.50.1820">
    <property type="entry name" value="alpha/beta hydrolase"/>
    <property type="match status" value="1"/>
</dbReference>
<feature type="signal peptide" evidence="4">
    <location>
        <begin position="1"/>
        <end position="22"/>
    </location>
</feature>
<evidence type="ECO:0000313" key="7">
    <source>
        <dbReference type="Proteomes" id="UP000028545"/>
    </source>
</evidence>
<sequence length="642" mass="69839">MARGWSRFAVAALALQASGAGASLSAAKSNDPSYFRWDDVEPSSQLEYHDCYGRFKCARLLVPLDWLDEDSPHKVALAIIKLPATVPDTDPSFGGPVLLNPGGPGGSGVGIALSWGPRLQKILDGEKHYEMIGFDPRGVAFTTPRANCYPDLLTRATELLQAHSIGNLRVENPRLAWRHGLSNAYGQRCEETLGEEGGILGYASTASVARDMVEIIDKIEELHDGEKAKATRHGSGQERLGDDEGKGKKEPARLQYLGFSYGTLLGNTFASMFPGRVGRMVIDGVADIDDYMAGTWLTNLMDTDELLDALYKSCYKLGYKKCALVDGTDKSWEDIKAKVNKALARLARSPVPVKTSGGTILLGETDISALVFASLYKPNILFPLIASVLATVVRQDYQDLASVLEALFPAIQNYCPLCTTPDYVPIFSFDAQPAISCADGEDGSLLSLDDWTDYFAQLNNQSSISAPIWAEIRFRCSGWRNRPKYRFMGPFETPEADPTIVDGKPAAPILFLTSRLDPVTPLRNAFAMSKRHPGSSVVIQESLGHCALGSGVSQCTEKIVREYFETGKLPKSGTVCEEDHVALSAEAMASAARDTAPVVPFGMPGFASEDLLEKMIELNAVWAQSVEDVEVSDQETWEVGEL</sequence>
<dbReference type="VEuPathDB" id="FungiDB:SAPIO_CDS0739"/>
<proteinExistence type="inferred from homology"/>
<dbReference type="AlphaFoldDB" id="A0A084GGF4"/>
<feature type="chain" id="PRO_5001775740" description="Peptidase S33 tripeptidyl aminopeptidase-like C-terminal domain-containing protein" evidence="4">
    <location>
        <begin position="23"/>
        <end position="642"/>
    </location>
</feature>
<comment type="similarity">
    <text evidence="1">Belongs to the peptidase S33 family.</text>
</comment>